<feature type="compositionally biased region" description="Basic and acidic residues" evidence="1">
    <location>
        <begin position="553"/>
        <end position="564"/>
    </location>
</feature>
<sequence>MRSTWGGPAAVDRIGRLADNPPAREQGPRPGRTGAGGPGDRPSPGGAGGSGRGPRPSRAIARGGRASMRSDQLESGGSRPPSAIGGGRLIDRLGPVGRWIRGRRAAPWRVAALAVAASLAAAGSVAVFSPQSDRVEWLDGGRQFAPDEVEAMASALAIKGIAARADDWGRIGVEPARLAEAQKVLEQQGLGRKPLIQELDDPDRPSLLDDSASRADVFLRAEARKVERALDGVPGIGSAVVVLKPKPGRPAFAFAKPEVAGAGVRLRAEPGRTISPMTVERVLNVVTTFTQLDPEAVTIIDAQGDALLRAGDRGHALSMRAEARARAWEAAIAEELSRVVDGARVEVRLEGPPIGDRGAEAPEAGSAAVSQGVVAVVPNGPMSLDRPPAAARGAGTVEPGAGSSSGPGPGSGEDAIPGRANVLVEVPASYYLARHEAFADGEEPGREILDRFVAFTEEYVRSIVAHVIPEESLGRLQVLMLPLSNDEAGLAEERGPAGRRGWAGPWWAPAAVVGGGAALALLAAAGGWLPGFRPAPRAPAEPGAPRPHLMPSLRDDDTPGPADRVRELVRRDPSAAAAVLRRWVDQGVDA</sequence>
<evidence type="ECO:0000313" key="3">
    <source>
        <dbReference type="EMBL" id="RUL81623.1"/>
    </source>
</evidence>
<reference evidence="3 4" key="2">
    <citation type="submission" date="2019-01" db="EMBL/GenBank/DDBJ databases">
        <title>Tautonia sociabilis, a novel thermotolerant planctomycete of Isosphaeraceae family, isolated from a 4000 m deep subterranean habitat.</title>
        <authorList>
            <person name="Kovaleva O.L."/>
            <person name="Elcheninov A.G."/>
            <person name="Van Heerden E."/>
            <person name="Toshchakov S.V."/>
            <person name="Novikov A."/>
            <person name="Bonch-Osmolovskaya E.A."/>
            <person name="Kublanov I.V."/>
        </authorList>
    </citation>
    <scope>NUCLEOTIDE SEQUENCE [LARGE SCALE GENOMIC DNA]</scope>
    <source>
        <strain evidence="3 4">GM2012</strain>
    </source>
</reference>
<protein>
    <recommendedName>
        <fullName evidence="2">Flagellar M-ring N-terminal domain-containing protein</fullName>
    </recommendedName>
</protein>
<feature type="region of interest" description="Disordered" evidence="1">
    <location>
        <begin position="1"/>
        <end position="88"/>
    </location>
</feature>
<name>A0A432MC63_9BACT</name>
<keyword evidence="4" id="KW-1185">Reference proteome</keyword>
<organism evidence="3 4">
    <name type="scientific">Tautonia sociabilis</name>
    <dbReference type="NCBI Taxonomy" id="2080755"/>
    <lineage>
        <taxon>Bacteria</taxon>
        <taxon>Pseudomonadati</taxon>
        <taxon>Planctomycetota</taxon>
        <taxon>Planctomycetia</taxon>
        <taxon>Isosphaerales</taxon>
        <taxon>Isosphaeraceae</taxon>
        <taxon>Tautonia</taxon>
    </lineage>
</organism>
<feature type="compositionally biased region" description="Pro residues" evidence="1">
    <location>
        <begin position="536"/>
        <end position="545"/>
    </location>
</feature>
<feature type="compositionally biased region" description="Gly residues" evidence="1">
    <location>
        <begin position="33"/>
        <end position="52"/>
    </location>
</feature>
<dbReference type="Pfam" id="PF01514">
    <property type="entry name" value="YscJ_FliF"/>
    <property type="match status" value="1"/>
</dbReference>
<gene>
    <name evidence="3" type="ORF">TsocGM_24865</name>
</gene>
<accession>A0A432MC63</accession>
<reference evidence="3 4" key="1">
    <citation type="submission" date="2018-12" db="EMBL/GenBank/DDBJ databases">
        <authorList>
            <person name="Toschakov S.V."/>
        </authorList>
    </citation>
    <scope>NUCLEOTIDE SEQUENCE [LARGE SCALE GENOMIC DNA]</scope>
    <source>
        <strain evidence="3 4">GM2012</strain>
    </source>
</reference>
<evidence type="ECO:0000313" key="4">
    <source>
        <dbReference type="Proteomes" id="UP000280296"/>
    </source>
</evidence>
<dbReference type="InterPro" id="IPR006182">
    <property type="entry name" value="FliF_N_dom"/>
</dbReference>
<proteinExistence type="predicted"/>
<evidence type="ECO:0000259" key="2">
    <source>
        <dbReference type="Pfam" id="PF01514"/>
    </source>
</evidence>
<dbReference type="AlphaFoldDB" id="A0A432MC63"/>
<evidence type="ECO:0000256" key="1">
    <source>
        <dbReference type="SAM" id="MobiDB-lite"/>
    </source>
</evidence>
<feature type="region of interest" description="Disordered" evidence="1">
    <location>
        <begin position="384"/>
        <end position="417"/>
    </location>
</feature>
<feature type="domain" description="Flagellar M-ring N-terminal" evidence="2">
    <location>
        <begin position="145"/>
        <end position="307"/>
    </location>
</feature>
<dbReference type="Proteomes" id="UP000280296">
    <property type="component" value="Unassembled WGS sequence"/>
</dbReference>
<comment type="caution">
    <text evidence="3">The sequence shown here is derived from an EMBL/GenBank/DDBJ whole genome shotgun (WGS) entry which is preliminary data.</text>
</comment>
<dbReference type="EMBL" id="RYZH01000089">
    <property type="protein sequence ID" value="RUL81623.1"/>
    <property type="molecule type" value="Genomic_DNA"/>
</dbReference>
<feature type="region of interest" description="Disordered" evidence="1">
    <location>
        <begin position="534"/>
        <end position="564"/>
    </location>
</feature>